<dbReference type="Proteomes" id="UP000663877">
    <property type="component" value="Unassembled WGS sequence"/>
</dbReference>
<dbReference type="Proteomes" id="UP000663832">
    <property type="component" value="Unassembled WGS sequence"/>
</dbReference>
<proteinExistence type="predicted"/>
<reference evidence="2" key="1">
    <citation type="submission" date="2021-02" db="EMBL/GenBank/DDBJ databases">
        <authorList>
            <person name="Nowell W R."/>
        </authorList>
    </citation>
    <scope>NUCLEOTIDE SEQUENCE</scope>
</reference>
<dbReference type="EMBL" id="CAJNOM010000914">
    <property type="protein sequence ID" value="CAF1577765.1"/>
    <property type="molecule type" value="Genomic_DNA"/>
</dbReference>
<comment type="caution">
    <text evidence="2">The sequence shown here is derived from an EMBL/GenBank/DDBJ whole genome shotgun (WGS) entry which is preliminary data.</text>
</comment>
<dbReference type="EMBL" id="CAJNOI010000554">
    <property type="protein sequence ID" value="CAF1305995.1"/>
    <property type="molecule type" value="Genomic_DNA"/>
</dbReference>
<organism evidence="2 3">
    <name type="scientific">Adineta steineri</name>
    <dbReference type="NCBI Taxonomy" id="433720"/>
    <lineage>
        <taxon>Eukaryota</taxon>
        <taxon>Metazoa</taxon>
        <taxon>Spiralia</taxon>
        <taxon>Gnathifera</taxon>
        <taxon>Rotifera</taxon>
        <taxon>Eurotatoria</taxon>
        <taxon>Bdelloidea</taxon>
        <taxon>Adinetida</taxon>
        <taxon>Adinetidae</taxon>
        <taxon>Adineta</taxon>
    </lineage>
</organism>
<protein>
    <submittedName>
        <fullName evidence="2">Uncharacterized protein</fullName>
    </submittedName>
</protein>
<evidence type="ECO:0000313" key="1">
    <source>
        <dbReference type="EMBL" id="CAF1305995.1"/>
    </source>
</evidence>
<sequence length="243" mass="26003">MLPSGLIIKRATQSVTNRTANAACLQQATGSPIGSVNLTGISSSGAIGAKGRRRRDIQCDKTDRSGTAIVFDIVLNCPPNLQCKTLYNEMKLFLSIHEKFNNVTNVNIITDDGSYIPVELCHVQPYPNLNSYNYDNKDANGVIIELLTTTTTATGTITTATTTEITTTSTTTTTTTTTVSTTTTTTTTTTSTTSTTTSTTITTSTTTATTTTSTTTTTTPIPRKYYAKRFVVTQTMINISDDI</sequence>
<dbReference type="AlphaFoldDB" id="A0A815Z1Z8"/>
<name>A0A815Z1Z8_9BILA</name>
<evidence type="ECO:0000313" key="3">
    <source>
        <dbReference type="Proteomes" id="UP000663832"/>
    </source>
</evidence>
<evidence type="ECO:0000313" key="2">
    <source>
        <dbReference type="EMBL" id="CAF1577765.1"/>
    </source>
</evidence>
<keyword evidence="3" id="KW-1185">Reference proteome</keyword>
<gene>
    <name evidence="1" type="ORF">BJG266_LOCUS32547</name>
    <name evidence="2" type="ORF">QVE165_LOCUS49624</name>
</gene>
<accession>A0A815Z1Z8</accession>